<gene>
    <name evidence="2" type="ORF">ACJMK2_033988</name>
</gene>
<feature type="compositionally biased region" description="Basic and acidic residues" evidence="1">
    <location>
        <begin position="278"/>
        <end position="290"/>
    </location>
</feature>
<dbReference type="SUPFAM" id="SSF52540">
    <property type="entry name" value="P-loop containing nucleoside triphosphate hydrolases"/>
    <property type="match status" value="2"/>
</dbReference>
<feature type="region of interest" description="Disordered" evidence="1">
    <location>
        <begin position="335"/>
        <end position="357"/>
    </location>
</feature>
<proteinExistence type="predicted"/>
<evidence type="ECO:0000313" key="2">
    <source>
        <dbReference type="EMBL" id="KAL3876110.1"/>
    </source>
</evidence>
<protein>
    <submittedName>
        <fullName evidence="2">Uncharacterized protein</fullName>
    </submittedName>
</protein>
<dbReference type="AlphaFoldDB" id="A0ABD3WQ60"/>
<evidence type="ECO:0000256" key="1">
    <source>
        <dbReference type="SAM" id="MobiDB-lite"/>
    </source>
</evidence>
<sequence>MGEWSPNMLVIGKMSSGKSFVCDILLGEDKFSSRTSRFQHTFEVKTLRSIYQLKGCKYFSVTDTPDFQTPAGTSEVRKIKSTFTYERTFLVYVANWNHILADLLGSSECVNQQLGVLSLDLNNFRGSVAVLTHVPKDTPISSDKMYRYLDSKFNGNVETIIQDIFFQNVNRQKTAEQILRHLGLYFAESSLEMSLTAGSSDSLQSMDSNDTIVRDKENIGAQTSRKAIYEEATTPDSNSLTSTQIEKVNVGSQHEPHDDVPEPVPATSDPMSLTTTQTEKDNVDTQHEPNDVPEPVPATPDPMSLTTTQTEKDNVDTQHEPNVYRKAEAWLKARKMGKKAKTQSVTDPRPKTTDHTRVSDEDIAHFKKTLKRGKSKNSHVPVIVVGPRGAGKTALIHNLIGQPLKKEKKTACFEVRRFWSKLYRDEDGKLIRRETTKRYEEDLNHHTMANAVKSVESCAECEEVHCNVNTTKRIQLPVYTTQTSIDLENDDLASDEFRGNDATSQILNVGKEDIYSVDKLVENLDMVYIKNVLCKKEHSLCDYIYVSYLDFSGDYYNLHQPYMRPNAFYLVVLDLSEPLDALMKESESSKGFQGILRHKVTDCLMYWLTSIYTYTTSNQREPPNVFPPVLVICTHGENIKSDEDKDKCLKEIWKHINKSPVAKGHVKDVLIVSNTPSPKTEFDDILECILKHADERAGFRREISAQWIYLEKIILERKHAGSKKMTFAETESIDASSVIPVGNSSRLRTFLKYQHEQGNLIYFDTEELRDLIILDTALLIEFIQCLVKASPFSSPKLQERLQEYMSPVEGLVDDVYIQECTEHATKEVENLKDYFIKIALVYDVLQKFRQDVGRGGQYIIPGYLPTQPLEEVMYIHQNRESTWDIVINFNSPSPPVGHFHRLVFAGFCKWQVIKLHRNNGGLYLGYVRFSLEENKKFWLHMYLRTGEILIKGEYVSRNMKCVERYVIEVLNFLQKQIQEMPRAYGEKQKATLVVRCPEHDTEISLEKLIRNKSEECTGIHLTHFVNMKHIVKDRSKTKKQERLHKSVLVHFEVMILGYV</sequence>
<name>A0ABD3WQ60_SINWO</name>
<organism evidence="2 3">
    <name type="scientific">Sinanodonta woodiana</name>
    <name type="common">Chinese pond mussel</name>
    <name type="synonym">Anodonta woodiana</name>
    <dbReference type="NCBI Taxonomy" id="1069815"/>
    <lineage>
        <taxon>Eukaryota</taxon>
        <taxon>Metazoa</taxon>
        <taxon>Spiralia</taxon>
        <taxon>Lophotrochozoa</taxon>
        <taxon>Mollusca</taxon>
        <taxon>Bivalvia</taxon>
        <taxon>Autobranchia</taxon>
        <taxon>Heteroconchia</taxon>
        <taxon>Palaeoheterodonta</taxon>
        <taxon>Unionida</taxon>
        <taxon>Unionoidea</taxon>
        <taxon>Unionidae</taxon>
        <taxon>Unioninae</taxon>
        <taxon>Sinanodonta</taxon>
    </lineage>
</organism>
<feature type="region of interest" description="Disordered" evidence="1">
    <location>
        <begin position="212"/>
        <end position="315"/>
    </location>
</feature>
<evidence type="ECO:0000313" key="3">
    <source>
        <dbReference type="Proteomes" id="UP001634394"/>
    </source>
</evidence>
<dbReference type="Proteomes" id="UP001634394">
    <property type="component" value="Unassembled WGS sequence"/>
</dbReference>
<accession>A0ABD3WQ60</accession>
<feature type="compositionally biased region" description="Polar residues" evidence="1">
    <location>
        <begin position="234"/>
        <end position="252"/>
    </location>
</feature>
<dbReference type="Gene3D" id="3.40.50.300">
    <property type="entry name" value="P-loop containing nucleotide triphosphate hydrolases"/>
    <property type="match status" value="1"/>
</dbReference>
<dbReference type="InterPro" id="IPR027417">
    <property type="entry name" value="P-loop_NTPase"/>
</dbReference>
<feature type="compositionally biased region" description="Basic and acidic residues" evidence="1">
    <location>
        <begin position="348"/>
        <end position="357"/>
    </location>
</feature>
<keyword evidence="3" id="KW-1185">Reference proteome</keyword>
<comment type="caution">
    <text evidence="2">The sequence shown here is derived from an EMBL/GenBank/DDBJ whole genome shotgun (WGS) entry which is preliminary data.</text>
</comment>
<reference evidence="2 3" key="1">
    <citation type="submission" date="2024-11" db="EMBL/GenBank/DDBJ databases">
        <title>Chromosome-level genome assembly of the freshwater bivalve Anodonta woodiana.</title>
        <authorList>
            <person name="Chen X."/>
        </authorList>
    </citation>
    <scope>NUCLEOTIDE SEQUENCE [LARGE SCALE GENOMIC DNA]</scope>
    <source>
        <strain evidence="2">MN2024</strain>
        <tissue evidence="2">Gills</tissue>
    </source>
</reference>
<dbReference type="EMBL" id="JBJQND010000005">
    <property type="protein sequence ID" value="KAL3876110.1"/>
    <property type="molecule type" value="Genomic_DNA"/>
</dbReference>